<dbReference type="InterPro" id="IPR035965">
    <property type="entry name" value="PAS-like_dom_sf"/>
</dbReference>
<dbReference type="PANTHER" id="PTHR43065">
    <property type="entry name" value="SENSOR HISTIDINE KINASE"/>
    <property type="match status" value="1"/>
</dbReference>
<name>A0A1I2AWV5_9BURK</name>
<dbReference type="SMART" id="SM00387">
    <property type="entry name" value="HATPase_c"/>
    <property type="match status" value="1"/>
</dbReference>
<evidence type="ECO:0000259" key="10">
    <source>
        <dbReference type="PROSITE" id="PS50113"/>
    </source>
</evidence>
<keyword evidence="12" id="KW-1185">Reference proteome</keyword>
<dbReference type="PRINTS" id="PR00344">
    <property type="entry name" value="BCTRLSENSOR"/>
</dbReference>
<dbReference type="SMART" id="SM00448">
    <property type="entry name" value="REC"/>
    <property type="match status" value="2"/>
</dbReference>
<keyword evidence="4" id="KW-0808">Transferase</keyword>
<dbReference type="Pfam" id="PF01590">
    <property type="entry name" value="GAF"/>
    <property type="match status" value="1"/>
</dbReference>
<organism evidence="11 12">
    <name type="scientific">Paracidovorax wautersii</name>
    <dbReference type="NCBI Taxonomy" id="1177982"/>
    <lineage>
        <taxon>Bacteria</taxon>
        <taxon>Pseudomonadati</taxon>
        <taxon>Pseudomonadota</taxon>
        <taxon>Betaproteobacteria</taxon>
        <taxon>Burkholderiales</taxon>
        <taxon>Comamonadaceae</taxon>
        <taxon>Paracidovorax</taxon>
    </lineage>
</organism>
<keyword evidence="5" id="KW-0418">Kinase</keyword>
<dbReference type="SUPFAM" id="SSF55874">
    <property type="entry name" value="ATPase domain of HSP90 chaperone/DNA topoisomerase II/histidine kinase"/>
    <property type="match status" value="1"/>
</dbReference>
<comment type="catalytic activity">
    <reaction evidence="1">
        <text>ATP + protein L-histidine = ADP + protein N-phospho-L-histidine.</text>
        <dbReference type="EC" id="2.7.13.3"/>
    </reaction>
</comment>
<dbReference type="Gene3D" id="3.30.450.40">
    <property type="match status" value="1"/>
</dbReference>
<dbReference type="InterPro" id="IPR001610">
    <property type="entry name" value="PAC"/>
</dbReference>
<dbReference type="CDD" id="cd16919">
    <property type="entry name" value="HATPase_CckA-like"/>
    <property type="match status" value="1"/>
</dbReference>
<dbReference type="InterPro" id="IPR003594">
    <property type="entry name" value="HATPase_dom"/>
</dbReference>
<evidence type="ECO:0000256" key="7">
    <source>
        <dbReference type="SAM" id="Coils"/>
    </source>
</evidence>
<dbReference type="SUPFAM" id="SSF55785">
    <property type="entry name" value="PYP-like sensor domain (PAS domain)"/>
    <property type="match status" value="1"/>
</dbReference>
<dbReference type="SMART" id="SM00086">
    <property type="entry name" value="PAC"/>
    <property type="match status" value="1"/>
</dbReference>
<evidence type="ECO:0000256" key="5">
    <source>
        <dbReference type="ARBA" id="ARBA00022777"/>
    </source>
</evidence>
<dbReference type="CDD" id="cd00082">
    <property type="entry name" value="HisKA"/>
    <property type="match status" value="1"/>
</dbReference>
<evidence type="ECO:0000256" key="2">
    <source>
        <dbReference type="ARBA" id="ARBA00012438"/>
    </source>
</evidence>
<proteinExistence type="predicted"/>
<evidence type="ECO:0000313" key="12">
    <source>
        <dbReference type="Proteomes" id="UP000199119"/>
    </source>
</evidence>
<dbReference type="STRING" id="1177982.SAMN04489711_102229"/>
<dbReference type="InterPro" id="IPR003661">
    <property type="entry name" value="HisK_dim/P_dom"/>
</dbReference>
<dbReference type="Gene3D" id="3.30.450.20">
    <property type="entry name" value="PAS domain"/>
    <property type="match status" value="1"/>
</dbReference>
<dbReference type="Gene3D" id="3.30.565.10">
    <property type="entry name" value="Histidine kinase-like ATPase, C-terminal domain"/>
    <property type="match status" value="1"/>
</dbReference>
<feature type="modified residue" description="4-aspartylphosphate" evidence="6">
    <location>
        <position position="68"/>
    </location>
</feature>
<feature type="domain" description="Response regulatory" evidence="9">
    <location>
        <begin position="17"/>
        <end position="133"/>
    </location>
</feature>
<dbReference type="Proteomes" id="UP000199119">
    <property type="component" value="Unassembled WGS sequence"/>
</dbReference>
<dbReference type="Gene3D" id="3.40.50.2300">
    <property type="match status" value="2"/>
</dbReference>
<dbReference type="AlphaFoldDB" id="A0A1I2AWV5"/>
<sequence length="868" mass="94353">MTEPAAASPVPSQQPLQVLLLEDSAFDAELLHEALLAAYPRARLELVGDGAGFAAALERGGIDIILSDHELGGYSGTEALALARERAPEVPFIFVSGVIGEDNAVELLKRGARDYVSKGRLSRLASVLDRALREVAERQARAAAERELRAAKDEAERLTAELAERVREVEAGQARLRAATDAGGLGVWQLDLVRNELIASAHCKRHFGRDEDRPFSYEELLEAVHPDDRPRMLAAVAHTMASGDDYRIEYRIVRPDGQLAWVRVVGRLEKNAQGRPINIAGISQEITDTMLSLRRAELLDYLDREVYGVIPDPREIAYRAAEALGRALDVSRAGYGLVDRKSETITIERDWNAPGIQTLAGTLSFRDYGSYIDDLKRGETVVFADARRDPRTRDNADALIAISAQSVINLPVSEEGGLVALLYLNHESARHWTAEELSLIRDVAHRTRHAVERRRVEQKLHALANSLERKVQERTAELMKSEAALRQSQKMEAVGQLTGGLAHDFNNILGAISGALELLRRNLGPESPGIRYVDIGQNAAKRAAALTHRLLAFSRRQTLEPKVLKVHQLIAGFDELVRRTIGPQIALDVIAGERVWPVQADPGQLENALLNLCINARDAMPGGGRLVIEAANRTIDGPVPSEDDISPGQYVSISVSDNGTGMPADVMARAFDPFFTTKPLGVGTGLGLSMVYGFARQSGGQVRIYSEVGAGTTVCIYLPRYQGADLPVEDAGAPPAPVGPVGRGETILVVDDEAPVRLLMVEMLREMGFQVLEAEDGPRALEVLKRHADVALLVTDVGLPGGMNGRQVADAARELDPALRVLFVTGYAESAVLSHGHLPAGMQVLTKPFELQVFGQRIQALVQSAAGR</sequence>
<dbReference type="SMART" id="SM00388">
    <property type="entry name" value="HisKA"/>
    <property type="match status" value="1"/>
</dbReference>
<feature type="domain" description="Response regulatory" evidence="9">
    <location>
        <begin position="746"/>
        <end position="862"/>
    </location>
</feature>
<feature type="coiled-coil region" evidence="7">
    <location>
        <begin position="134"/>
        <end position="172"/>
    </location>
</feature>
<dbReference type="Gene3D" id="2.10.70.100">
    <property type="match status" value="1"/>
</dbReference>
<dbReference type="InterPro" id="IPR004358">
    <property type="entry name" value="Sig_transdc_His_kin-like_C"/>
</dbReference>
<dbReference type="Gene3D" id="1.10.287.130">
    <property type="match status" value="1"/>
</dbReference>
<evidence type="ECO:0000256" key="4">
    <source>
        <dbReference type="ARBA" id="ARBA00022679"/>
    </source>
</evidence>
<reference evidence="12" key="1">
    <citation type="submission" date="2016-10" db="EMBL/GenBank/DDBJ databases">
        <authorList>
            <person name="Varghese N."/>
            <person name="Submissions S."/>
        </authorList>
    </citation>
    <scope>NUCLEOTIDE SEQUENCE [LARGE SCALE GENOMIC DNA]</scope>
    <source>
        <strain evidence="12">DSM 27981</strain>
    </source>
</reference>
<dbReference type="CDD" id="cd18161">
    <property type="entry name" value="REC_hyHK_blue-like"/>
    <property type="match status" value="1"/>
</dbReference>
<evidence type="ECO:0000313" key="11">
    <source>
        <dbReference type="EMBL" id="SFE47463.1"/>
    </source>
</evidence>
<dbReference type="InterPro" id="IPR003018">
    <property type="entry name" value="GAF"/>
</dbReference>
<dbReference type="EC" id="2.7.13.3" evidence="2"/>
<evidence type="ECO:0000256" key="3">
    <source>
        <dbReference type="ARBA" id="ARBA00022553"/>
    </source>
</evidence>
<dbReference type="Pfam" id="PF00512">
    <property type="entry name" value="HisKA"/>
    <property type="match status" value="1"/>
</dbReference>
<dbReference type="OrthoDB" id="9792270at2"/>
<evidence type="ECO:0000259" key="8">
    <source>
        <dbReference type="PROSITE" id="PS50109"/>
    </source>
</evidence>
<dbReference type="SUPFAM" id="SSF55781">
    <property type="entry name" value="GAF domain-like"/>
    <property type="match status" value="1"/>
</dbReference>
<dbReference type="SUPFAM" id="SSF52172">
    <property type="entry name" value="CheY-like"/>
    <property type="match status" value="2"/>
</dbReference>
<dbReference type="InterPro" id="IPR036890">
    <property type="entry name" value="HATPase_C_sf"/>
</dbReference>
<dbReference type="InterPro" id="IPR005467">
    <property type="entry name" value="His_kinase_dom"/>
</dbReference>
<dbReference type="InterPro" id="IPR029016">
    <property type="entry name" value="GAF-like_dom_sf"/>
</dbReference>
<dbReference type="PANTHER" id="PTHR43065:SF42">
    <property type="entry name" value="TWO-COMPONENT SENSOR PPRA"/>
    <property type="match status" value="1"/>
</dbReference>
<evidence type="ECO:0000256" key="6">
    <source>
        <dbReference type="PROSITE-ProRule" id="PRU00169"/>
    </source>
</evidence>
<dbReference type="InterPro" id="IPR011006">
    <property type="entry name" value="CheY-like_superfamily"/>
</dbReference>
<dbReference type="InterPro" id="IPR000700">
    <property type="entry name" value="PAS-assoc_C"/>
</dbReference>
<dbReference type="InterPro" id="IPR036097">
    <property type="entry name" value="HisK_dim/P_sf"/>
</dbReference>
<dbReference type="Pfam" id="PF00072">
    <property type="entry name" value="Response_reg"/>
    <property type="match status" value="2"/>
</dbReference>
<dbReference type="InterPro" id="IPR001789">
    <property type="entry name" value="Sig_transdc_resp-reg_receiver"/>
</dbReference>
<keyword evidence="3 6" id="KW-0597">Phosphoprotein</keyword>
<gene>
    <name evidence="11" type="ORF">SAMN04489711_102229</name>
</gene>
<dbReference type="PROSITE" id="PS50109">
    <property type="entry name" value="HIS_KIN"/>
    <property type="match status" value="1"/>
</dbReference>
<dbReference type="InterPro" id="IPR000014">
    <property type="entry name" value="PAS"/>
</dbReference>
<dbReference type="SMART" id="SM00065">
    <property type="entry name" value="GAF"/>
    <property type="match status" value="1"/>
</dbReference>
<dbReference type="InterPro" id="IPR013655">
    <property type="entry name" value="PAS_fold_3"/>
</dbReference>
<evidence type="ECO:0000259" key="9">
    <source>
        <dbReference type="PROSITE" id="PS50110"/>
    </source>
</evidence>
<protein>
    <recommendedName>
        <fullName evidence="2">histidine kinase</fullName>
        <ecNumber evidence="2">2.7.13.3</ecNumber>
    </recommendedName>
</protein>
<dbReference type="Pfam" id="PF02518">
    <property type="entry name" value="HATPase_c"/>
    <property type="match status" value="1"/>
</dbReference>
<feature type="modified residue" description="4-aspartylphosphate" evidence="6">
    <location>
        <position position="796"/>
    </location>
</feature>
<feature type="domain" description="Histidine kinase" evidence="8">
    <location>
        <begin position="500"/>
        <end position="722"/>
    </location>
</feature>
<feature type="domain" description="PAC" evidence="10">
    <location>
        <begin position="246"/>
        <end position="298"/>
    </location>
</feature>
<dbReference type="GO" id="GO:0000155">
    <property type="term" value="F:phosphorelay sensor kinase activity"/>
    <property type="evidence" value="ECO:0007669"/>
    <property type="project" value="InterPro"/>
</dbReference>
<feature type="coiled-coil region" evidence="7">
    <location>
        <begin position="453"/>
        <end position="484"/>
    </location>
</feature>
<dbReference type="PROSITE" id="PS50110">
    <property type="entry name" value="RESPONSE_REGULATORY"/>
    <property type="match status" value="2"/>
</dbReference>
<dbReference type="CDD" id="cd00130">
    <property type="entry name" value="PAS"/>
    <property type="match status" value="1"/>
</dbReference>
<dbReference type="CDD" id="cd00156">
    <property type="entry name" value="REC"/>
    <property type="match status" value="1"/>
</dbReference>
<dbReference type="Pfam" id="PF08447">
    <property type="entry name" value="PAS_3"/>
    <property type="match status" value="1"/>
</dbReference>
<accession>A0A1I2AWV5</accession>
<dbReference type="EMBL" id="FONX01000002">
    <property type="protein sequence ID" value="SFE47463.1"/>
    <property type="molecule type" value="Genomic_DNA"/>
</dbReference>
<dbReference type="SUPFAM" id="SSF47384">
    <property type="entry name" value="Homodimeric domain of signal transducing histidine kinase"/>
    <property type="match status" value="1"/>
</dbReference>
<evidence type="ECO:0000256" key="1">
    <source>
        <dbReference type="ARBA" id="ARBA00000085"/>
    </source>
</evidence>
<dbReference type="PROSITE" id="PS50113">
    <property type="entry name" value="PAC"/>
    <property type="match status" value="1"/>
</dbReference>
<keyword evidence="7" id="KW-0175">Coiled coil</keyword>